<dbReference type="InterPro" id="IPR010998">
    <property type="entry name" value="Integrase_recombinase_N"/>
</dbReference>
<evidence type="ECO:0000256" key="2">
    <source>
        <dbReference type="ARBA" id="ARBA00023125"/>
    </source>
</evidence>
<evidence type="ECO:0000256" key="1">
    <source>
        <dbReference type="ARBA" id="ARBA00022908"/>
    </source>
</evidence>
<reference evidence="5 6" key="1">
    <citation type="submission" date="2023-10" db="EMBL/GenBank/DDBJ databases">
        <title>Surface-active antibiotics is a multifunctional adaptation for post-fire microbes.</title>
        <authorList>
            <person name="Liu M.D."/>
            <person name="Du Y."/>
            <person name="Koupaei S.K."/>
            <person name="Kim N.R."/>
            <person name="Zhang W."/>
            <person name="Traxler M.F."/>
        </authorList>
    </citation>
    <scope>NUCLEOTIDE SEQUENCE [LARGE SCALE GENOMIC DNA]</scope>
    <source>
        <strain evidence="5 6">F3</strain>
    </source>
</reference>
<gene>
    <name evidence="5" type="ORF">RW095_38545</name>
</gene>
<dbReference type="InterPro" id="IPR004107">
    <property type="entry name" value="Integrase_SAM-like_N"/>
</dbReference>
<evidence type="ECO:0000259" key="4">
    <source>
        <dbReference type="PROSITE" id="PS51898"/>
    </source>
</evidence>
<dbReference type="Gene3D" id="1.10.150.130">
    <property type="match status" value="1"/>
</dbReference>
<evidence type="ECO:0000313" key="6">
    <source>
        <dbReference type="Proteomes" id="UP001302652"/>
    </source>
</evidence>
<proteinExistence type="predicted"/>
<dbReference type="InterPro" id="IPR050090">
    <property type="entry name" value="Tyrosine_recombinase_XerCD"/>
</dbReference>
<organism evidence="5 6">
    <name type="scientific">Paraburkholderia kirstenboschensis</name>
    <dbReference type="NCBI Taxonomy" id="1245436"/>
    <lineage>
        <taxon>Bacteria</taxon>
        <taxon>Pseudomonadati</taxon>
        <taxon>Pseudomonadota</taxon>
        <taxon>Betaproteobacteria</taxon>
        <taxon>Burkholderiales</taxon>
        <taxon>Burkholderiaceae</taxon>
        <taxon>Paraburkholderia</taxon>
    </lineage>
</organism>
<keyword evidence="6" id="KW-1185">Reference proteome</keyword>
<dbReference type="CDD" id="cd01188">
    <property type="entry name" value="INT_RitA_C_like"/>
    <property type="match status" value="1"/>
</dbReference>
<name>A0ABZ0EPS0_9BURK</name>
<sequence length="418" mass="46879">MGEDQLGVRSWRLLEDSVLAASRQAYVGYLQSHGYALHTIGHYLASVAHFSRWLTRKRIRLDQIDENLVRQFIFVHLPNCDCLGRRKCALNFTRAALKHLLKVLRADGCIRPPPLRLPGTIVDELNNLDVYLDEIRGLAASTRRNHHDCACDFLVDQFGGHRIDMGRIRPADVLHFVVERSKDHTPASAGTIASSLRVYLRFRQFSGDHIEGLIAAVPKVAVWSMARLPKLLTQAQLAQFLSAFDTQTASGRRDYAMARLLVDLGLRVGEVAALQLADVDWHEGTLRIRATKCKRTDLLPLPVQTGRALFDYVRFGRPQTSSRALFVRHRAPFDRPVTPAVVCSAIRLAYARCGWPSSSMGAHLLRHTAASRMLGNVASIKDIADVLRHRSINTTMIYAKVDFRRLAAVVSPWPGSRS</sequence>
<dbReference type="PANTHER" id="PTHR30349:SF90">
    <property type="entry name" value="TYROSINE RECOMBINASE XERD"/>
    <property type="match status" value="1"/>
</dbReference>
<feature type="domain" description="Tyr recombinase" evidence="4">
    <location>
        <begin position="227"/>
        <end position="411"/>
    </location>
</feature>
<dbReference type="PANTHER" id="PTHR30349">
    <property type="entry name" value="PHAGE INTEGRASE-RELATED"/>
    <property type="match status" value="1"/>
</dbReference>
<dbReference type="SUPFAM" id="SSF56349">
    <property type="entry name" value="DNA breaking-rejoining enzymes"/>
    <property type="match status" value="1"/>
</dbReference>
<accession>A0ABZ0EPS0</accession>
<evidence type="ECO:0000313" key="5">
    <source>
        <dbReference type="EMBL" id="WOD18614.1"/>
    </source>
</evidence>
<dbReference type="InterPro" id="IPR013762">
    <property type="entry name" value="Integrase-like_cat_sf"/>
</dbReference>
<dbReference type="EMBL" id="CP136513">
    <property type="protein sequence ID" value="WOD18614.1"/>
    <property type="molecule type" value="Genomic_DNA"/>
</dbReference>
<keyword evidence="1" id="KW-0229">DNA integration</keyword>
<dbReference type="Proteomes" id="UP001302652">
    <property type="component" value="Chromosome 1"/>
</dbReference>
<keyword evidence="3" id="KW-0233">DNA recombination</keyword>
<dbReference type="RefSeq" id="WP_317020876.1">
    <property type="nucleotide sequence ID" value="NZ_CP136513.1"/>
</dbReference>
<dbReference type="InterPro" id="IPR002104">
    <property type="entry name" value="Integrase_catalytic"/>
</dbReference>
<dbReference type="PROSITE" id="PS51898">
    <property type="entry name" value="TYR_RECOMBINASE"/>
    <property type="match status" value="1"/>
</dbReference>
<dbReference type="InterPro" id="IPR011010">
    <property type="entry name" value="DNA_brk_join_enz"/>
</dbReference>
<evidence type="ECO:0000256" key="3">
    <source>
        <dbReference type="ARBA" id="ARBA00023172"/>
    </source>
</evidence>
<protein>
    <submittedName>
        <fullName evidence="5">Tyrosine-type recombinase/integrase</fullName>
    </submittedName>
</protein>
<dbReference type="Gene3D" id="1.10.443.10">
    <property type="entry name" value="Intergrase catalytic core"/>
    <property type="match status" value="1"/>
</dbReference>
<keyword evidence="2" id="KW-0238">DNA-binding</keyword>
<dbReference type="Pfam" id="PF00589">
    <property type="entry name" value="Phage_integrase"/>
    <property type="match status" value="1"/>
</dbReference>
<dbReference type="Pfam" id="PF02899">
    <property type="entry name" value="Phage_int_SAM_1"/>
    <property type="match status" value="1"/>
</dbReference>